<dbReference type="InterPro" id="IPR008972">
    <property type="entry name" value="Cupredoxin"/>
</dbReference>
<accession>A0A157MS28</accession>
<protein>
    <submittedName>
        <fullName evidence="7">Multicopper oxidase</fullName>
        <ecNumber evidence="7">1.-.-.-</ecNumber>
    </submittedName>
</protein>
<dbReference type="GO" id="GO:0042597">
    <property type="term" value="C:periplasmic space"/>
    <property type="evidence" value="ECO:0007669"/>
    <property type="project" value="UniProtKB-SubCell"/>
</dbReference>
<evidence type="ECO:0000259" key="5">
    <source>
        <dbReference type="Pfam" id="PF07731"/>
    </source>
</evidence>
<dbReference type="EMBL" id="FKBS01000013">
    <property type="protein sequence ID" value="SAI11841.1"/>
    <property type="molecule type" value="Genomic_DNA"/>
</dbReference>
<dbReference type="InterPro" id="IPR011706">
    <property type="entry name" value="Cu-oxidase_C"/>
</dbReference>
<dbReference type="PANTHER" id="PTHR48267">
    <property type="entry name" value="CUPREDOXIN SUPERFAMILY PROTEIN"/>
    <property type="match status" value="1"/>
</dbReference>
<dbReference type="Pfam" id="PF07731">
    <property type="entry name" value="Cu-oxidase_2"/>
    <property type="match status" value="1"/>
</dbReference>
<dbReference type="PROSITE" id="PS00080">
    <property type="entry name" value="MULTICOPPER_OXIDASE2"/>
    <property type="match status" value="1"/>
</dbReference>
<name>A0A157MS28_9BORD</name>
<sequence length="515" mass="56167">MHRRTFLAAPLAALFTQRVQAQGMDRHQGQGMQHGGHGGMNHGMPMDTGAMPADGAPRKVVDLPQGQPLRELPRLANASSEPGVFKATLTAAPAMAHFAPDLPTPVLAYNGASPGPLIEAYEGDRIDITFANRIPGQDSTIHWHGMPVPSDQDGNPMDAVASGGDRAYRFTLPADSAASYWYHPHPHGRTAEQVYRGLAGVFLVRSRKDPIPAEYGDTVLMFTDLRLAEDGAHAPPTDADAMNGRIGDHVLVNGQKQPVMEAVAGTRRRLRLFNATNARYLRLVFEGAAMTRVGSDGGLLEKPVDATELLLAPAERAEIVVTFPHAGQAALRTLEYDSGWMGPDRPQSAGLTLLDVQVAAALVAPKVPPLPATLRAIARLGQPVERRRFVFTETMSHGPQGMAMHFLINGAAFDMKRVDVTMRAGQVEQWEIENQADMDHPFHVHGVQFQVTARRRGNGAFQPEPWLAWKDTVNVPPGETVRILLRQDAPGLRMYHCHILEHEDQGMMGIVEVKP</sequence>
<dbReference type="Pfam" id="PF07732">
    <property type="entry name" value="Cu-oxidase_3"/>
    <property type="match status" value="1"/>
</dbReference>
<dbReference type="EC" id="1.-.-.-" evidence="7"/>
<organism evidence="7 8">
    <name type="scientific">Bordetella ansorpii</name>
    <dbReference type="NCBI Taxonomy" id="288768"/>
    <lineage>
        <taxon>Bacteria</taxon>
        <taxon>Pseudomonadati</taxon>
        <taxon>Pseudomonadota</taxon>
        <taxon>Betaproteobacteria</taxon>
        <taxon>Burkholderiales</taxon>
        <taxon>Alcaligenaceae</taxon>
        <taxon>Bordetella</taxon>
    </lineage>
</organism>
<evidence type="ECO:0000259" key="6">
    <source>
        <dbReference type="Pfam" id="PF07732"/>
    </source>
</evidence>
<dbReference type="Gene3D" id="2.60.40.420">
    <property type="entry name" value="Cupredoxins - blue copper proteins"/>
    <property type="match status" value="3"/>
</dbReference>
<reference evidence="7 8" key="1">
    <citation type="submission" date="2016-03" db="EMBL/GenBank/DDBJ databases">
        <authorList>
            <consortium name="Pathogen Informatics"/>
        </authorList>
    </citation>
    <scope>NUCLEOTIDE SEQUENCE [LARGE SCALE GENOMIC DNA]</scope>
    <source>
        <strain evidence="7 8">NCTC13364</strain>
    </source>
</reference>
<evidence type="ECO:0000313" key="7">
    <source>
        <dbReference type="EMBL" id="SAI11841.1"/>
    </source>
</evidence>
<evidence type="ECO:0000256" key="2">
    <source>
        <dbReference type="ARBA" id="ARBA00022723"/>
    </source>
</evidence>
<proteinExistence type="predicted"/>
<dbReference type="CDD" id="cd13902">
    <property type="entry name" value="CuRO_3_McoC_like"/>
    <property type="match status" value="1"/>
</dbReference>
<evidence type="ECO:0000259" key="4">
    <source>
        <dbReference type="Pfam" id="PF00394"/>
    </source>
</evidence>
<dbReference type="Pfam" id="PF00394">
    <property type="entry name" value="Cu-oxidase"/>
    <property type="match status" value="1"/>
</dbReference>
<dbReference type="GO" id="GO:0005507">
    <property type="term" value="F:copper ion binding"/>
    <property type="evidence" value="ECO:0007669"/>
    <property type="project" value="InterPro"/>
</dbReference>
<dbReference type="GO" id="GO:0016491">
    <property type="term" value="F:oxidoreductase activity"/>
    <property type="evidence" value="ECO:0007669"/>
    <property type="project" value="UniProtKB-KW"/>
</dbReference>
<feature type="domain" description="Plastocyanin-like" evidence="4">
    <location>
        <begin position="239"/>
        <end position="325"/>
    </location>
</feature>
<dbReference type="InterPro" id="IPR011707">
    <property type="entry name" value="Cu-oxidase-like_N"/>
</dbReference>
<dbReference type="InterPro" id="IPR001117">
    <property type="entry name" value="Cu-oxidase_2nd"/>
</dbReference>
<feature type="domain" description="Plastocyanin-like" evidence="6">
    <location>
        <begin position="103"/>
        <end position="208"/>
    </location>
</feature>
<comment type="subcellular location">
    <subcellularLocation>
        <location evidence="1">Periplasm</location>
    </subcellularLocation>
</comment>
<dbReference type="PANTHER" id="PTHR48267:SF1">
    <property type="entry name" value="BILIRUBIN OXIDASE"/>
    <property type="match status" value="1"/>
</dbReference>
<dbReference type="InterPro" id="IPR002355">
    <property type="entry name" value="Cu_oxidase_Cu_BS"/>
</dbReference>
<gene>
    <name evidence="7" type="primary">sufI</name>
    <name evidence="7" type="ORF">SAMEA1982600_01382</name>
</gene>
<dbReference type="RefSeq" id="WP_066410274.1">
    <property type="nucleotide sequence ID" value="NZ_FKBS01000013.1"/>
</dbReference>
<evidence type="ECO:0000313" key="8">
    <source>
        <dbReference type="Proteomes" id="UP000077037"/>
    </source>
</evidence>
<dbReference type="InterPro" id="IPR045087">
    <property type="entry name" value="Cu-oxidase_fam"/>
</dbReference>
<evidence type="ECO:0000256" key="3">
    <source>
        <dbReference type="ARBA" id="ARBA00023002"/>
    </source>
</evidence>
<dbReference type="Proteomes" id="UP000077037">
    <property type="component" value="Unassembled WGS sequence"/>
</dbReference>
<keyword evidence="3 7" id="KW-0560">Oxidoreductase</keyword>
<dbReference type="SUPFAM" id="SSF49503">
    <property type="entry name" value="Cupredoxins"/>
    <property type="match status" value="3"/>
</dbReference>
<dbReference type="AlphaFoldDB" id="A0A157MS28"/>
<evidence type="ECO:0000256" key="1">
    <source>
        <dbReference type="ARBA" id="ARBA00004418"/>
    </source>
</evidence>
<keyword evidence="2" id="KW-0479">Metal-binding</keyword>
<feature type="domain" description="Plastocyanin-like" evidence="5">
    <location>
        <begin position="403"/>
        <end position="514"/>
    </location>
</feature>
<dbReference type="OrthoDB" id="9757546at2"/>